<dbReference type="InterPro" id="IPR025110">
    <property type="entry name" value="AMP-bd_C"/>
</dbReference>
<reference evidence="3 4" key="1">
    <citation type="submission" date="2019-05" db="EMBL/GenBank/DDBJ databases">
        <authorList>
            <person name="Pankratov T."/>
            <person name="Grouzdev D."/>
        </authorList>
    </citation>
    <scope>NUCLEOTIDE SEQUENCE [LARGE SCALE GENOMIC DNA]</scope>
    <source>
        <strain evidence="3 4">KEBCLARHB70R</strain>
    </source>
</reference>
<dbReference type="InterPro" id="IPR000873">
    <property type="entry name" value="AMP-dep_synth/lig_dom"/>
</dbReference>
<evidence type="ECO:0000259" key="2">
    <source>
        <dbReference type="Pfam" id="PF13193"/>
    </source>
</evidence>
<evidence type="ECO:0000313" key="3">
    <source>
        <dbReference type="EMBL" id="TLU72264.1"/>
    </source>
</evidence>
<evidence type="ECO:0000259" key="1">
    <source>
        <dbReference type="Pfam" id="PF00501"/>
    </source>
</evidence>
<dbReference type="SUPFAM" id="SSF56801">
    <property type="entry name" value="Acetyl-CoA synthetase-like"/>
    <property type="match status" value="1"/>
</dbReference>
<name>A0A5R9J3R3_9PROT</name>
<proteinExistence type="predicted"/>
<dbReference type="Proteomes" id="UP000305654">
    <property type="component" value="Unassembled WGS sequence"/>
</dbReference>
<dbReference type="InterPro" id="IPR042099">
    <property type="entry name" value="ANL_N_sf"/>
</dbReference>
<keyword evidence="4" id="KW-1185">Reference proteome</keyword>
<dbReference type="EMBL" id="VCDI01000004">
    <property type="protein sequence ID" value="TLU72264.1"/>
    <property type="molecule type" value="Genomic_DNA"/>
</dbReference>
<dbReference type="AlphaFoldDB" id="A0A5R9J3R3"/>
<gene>
    <name evidence="3" type="ORF">FE263_13325</name>
</gene>
<dbReference type="Pfam" id="PF13193">
    <property type="entry name" value="AMP-binding_C"/>
    <property type="match status" value="1"/>
</dbReference>
<accession>A0A5R9J3R3</accession>
<protein>
    <submittedName>
        <fullName evidence="3">Long-chain fatty acid--CoA ligase</fullName>
    </submittedName>
</protein>
<feature type="domain" description="AMP-binding enzyme C-terminal" evidence="2">
    <location>
        <begin position="451"/>
        <end position="525"/>
    </location>
</feature>
<dbReference type="PROSITE" id="PS00455">
    <property type="entry name" value="AMP_BINDING"/>
    <property type="match status" value="1"/>
</dbReference>
<sequence>MQDFPLTLDRFLDHAARWHPGCELVTASHGGEVARVGYAGLRERSRRLSALFADLGIVPGEHVATLAWNTQAHVESWYAIMGMGACCLTLNPRQTATELGRMAAAASCRVLIASADLLPLARALSAGAPGIGHILVIDGDAVMPAAAGPLSTDERPLEQPLEPLLERIAAAEPDGIAADPGWGRFDERSPAGLCFTSGTTGAPKGVTYTHRATFLHTLRLLQADVLGITRQDSVLVGVPMAHANAWGLPFAVPAVGAKLVLPGRRLDGASLAALIEREGVTLAVGVPTVWLGLLEHLEAHGGSLPSLRRICMGGAAMPPALMARLEQRLGVVVQTSWGMTELSPSGTVAPLSATGRSAALSGRPAIGVDLLLTDADGVPLPQQRGPEGHLRVRGAAVIERYFGQAEPATDAAGWFPTGDLARIDADGNLAITGRSKDLIKSGGEWINPGAIEAIVGAHPDISLAAVIGRQDEKWGERPILLVETRDDREVSGEDLIEALRGRVASWWLPDTVLRITAMPLTPTGKIDKTLLRSTYGSD</sequence>
<evidence type="ECO:0000313" key="4">
    <source>
        <dbReference type="Proteomes" id="UP000305654"/>
    </source>
</evidence>
<dbReference type="Gene3D" id="3.40.50.12780">
    <property type="entry name" value="N-terminal domain of ligase-like"/>
    <property type="match status" value="1"/>
</dbReference>
<dbReference type="InterPro" id="IPR020845">
    <property type="entry name" value="AMP-binding_CS"/>
</dbReference>
<keyword evidence="3" id="KW-0436">Ligase</keyword>
<dbReference type="OrthoDB" id="9803968at2"/>
<feature type="domain" description="AMP-dependent synthetase/ligase" evidence="1">
    <location>
        <begin position="15"/>
        <end position="402"/>
    </location>
</feature>
<dbReference type="PANTHER" id="PTHR43767:SF11">
    <property type="entry name" value="MEDIUM-CHAIN-FATTY-ACID--COA LIGASE"/>
    <property type="match status" value="1"/>
</dbReference>
<dbReference type="Gene3D" id="3.30.300.30">
    <property type="match status" value="1"/>
</dbReference>
<dbReference type="InterPro" id="IPR050237">
    <property type="entry name" value="ATP-dep_AMP-bd_enzyme"/>
</dbReference>
<organism evidence="3 4">
    <name type="scientific">Lichenicoccus roseus</name>
    <dbReference type="NCBI Taxonomy" id="2683649"/>
    <lineage>
        <taxon>Bacteria</taxon>
        <taxon>Pseudomonadati</taxon>
        <taxon>Pseudomonadota</taxon>
        <taxon>Alphaproteobacteria</taxon>
        <taxon>Acetobacterales</taxon>
        <taxon>Acetobacteraceae</taxon>
        <taxon>Lichenicoccus</taxon>
    </lineage>
</organism>
<dbReference type="GO" id="GO:0016877">
    <property type="term" value="F:ligase activity, forming carbon-sulfur bonds"/>
    <property type="evidence" value="ECO:0007669"/>
    <property type="project" value="UniProtKB-ARBA"/>
</dbReference>
<dbReference type="Pfam" id="PF00501">
    <property type="entry name" value="AMP-binding"/>
    <property type="match status" value="1"/>
</dbReference>
<dbReference type="PANTHER" id="PTHR43767">
    <property type="entry name" value="LONG-CHAIN-FATTY-ACID--COA LIGASE"/>
    <property type="match status" value="1"/>
</dbReference>
<comment type="caution">
    <text evidence="3">The sequence shown here is derived from an EMBL/GenBank/DDBJ whole genome shotgun (WGS) entry which is preliminary data.</text>
</comment>
<dbReference type="InterPro" id="IPR045851">
    <property type="entry name" value="AMP-bd_C_sf"/>
</dbReference>